<name>A0A972K515_9BACL</name>
<dbReference type="RefSeq" id="WP_171654827.1">
    <property type="nucleotide sequence ID" value="NZ_WHOD01000100.1"/>
</dbReference>
<dbReference type="Pfam" id="PF00389">
    <property type="entry name" value="2-Hacid_dh"/>
    <property type="match status" value="1"/>
</dbReference>
<dbReference type="CDD" id="cd05299">
    <property type="entry name" value="CtBP_dh"/>
    <property type="match status" value="1"/>
</dbReference>
<feature type="domain" description="D-isomer specific 2-hydroxyacid dehydrogenase NAD-binding" evidence="6">
    <location>
        <begin position="111"/>
        <end position="287"/>
    </location>
</feature>
<reference evidence="7" key="1">
    <citation type="submission" date="2019-10" db="EMBL/GenBank/DDBJ databases">
        <title>Description of Paenibacillus glebae sp. nov.</title>
        <authorList>
            <person name="Carlier A."/>
            <person name="Qi S."/>
        </authorList>
    </citation>
    <scope>NUCLEOTIDE SEQUENCE</scope>
    <source>
        <strain evidence="7">LMG 31456</strain>
    </source>
</reference>
<dbReference type="GO" id="GO:0051287">
    <property type="term" value="F:NAD binding"/>
    <property type="evidence" value="ECO:0007669"/>
    <property type="project" value="InterPro"/>
</dbReference>
<keyword evidence="3" id="KW-0520">NAD</keyword>
<sequence length="333" mass="37213">MAKYKVVITDYEYKSLQIEQDVLDQLDIEFITSAQCKTEEEVIELARDADAILNQYAPITEKVIQNLNNCKVISRYGVGVNTIDLDAATRKGIVVANCTDYCIDEVADHALALLLASTRKVSLLDAYIKRGVWEYKRAIPIYRLREKVLGLVGFGKIPQNLSLKAKALGLQVKAYDPFITSEIASKYEVELVDLDTLCRTSDFISVHVPLTPKTQGLISTKQFSEMKREAIIINTSRGPLIDEQAMITALQSSRIAGAALDVLEHEPIKSDNPLLEMEQVILNPHVAWYSEESERELKGKVAQNIVDVLSGFYPRYLANASVKSSLTLKERSS</sequence>
<dbReference type="SUPFAM" id="SSF51735">
    <property type="entry name" value="NAD(P)-binding Rossmann-fold domains"/>
    <property type="match status" value="1"/>
</dbReference>
<dbReference type="FunFam" id="3.40.50.720:FF:000203">
    <property type="entry name" value="D-3-phosphoglycerate dehydrogenase (SerA)"/>
    <property type="match status" value="1"/>
</dbReference>
<evidence type="ECO:0000259" key="6">
    <source>
        <dbReference type="Pfam" id="PF02826"/>
    </source>
</evidence>
<dbReference type="PROSITE" id="PS00670">
    <property type="entry name" value="D_2_HYDROXYACID_DH_2"/>
    <property type="match status" value="1"/>
</dbReference>
<gene>
    <name evidence="7" type="ORF">GC093_25715</name>
</gene>
<evidence type="ECO:0000256" key="1">
    <source>
        <dbReference type="ARBA" id="ARBA00005854"/>
    </source>
</evidence>
<evidence type="ECO:0000313" key="8">
    <source>
        <dbReference type="Proteomes" id="UP000641588"/>
    </source>
</evidence>
<dbReference type="SUPFAM" id="SSF52283">
    <property type="entry name" value="Formate/glycerate dehydrogenase catalytic domain-like"/>
    <property type="match status" value="1"/>
</dbReference>
<keyword evidence="2 4" id="KW-0560">Oxidoreductase</keyword>
<dbReference type="Proteomes" id="UP000641588">
    <property type="component" value="Unassembled WGS sequence"/>
</dbReference>
<feature type="domain" description="D-isomer specific 2-hydroxyacid dehydrogenase catalytic" evidence="5">
    <location>
        <begin position="17"/>
        <end position="312"/>
    </location>
</feature>
<organism evidence="7 8">
    <name type="scientific">Paenibacillus foliorum</name>
    <dbReference type="NCBI Taxonomy" id="2654974"/>
    <lineage>
        <taxon>Bacteria</taxon>
        <taxon>Bacillati</taxon>
        <taxon>Bacillota</taxon>
        <taxon>Bacilli</taxon>
        <taxon>Bacillales</taxon>
        <taxon>Paenibacillaceae</taxon>
        <taxon>Paenibacillus</taxon>
    </lineage>
</organism>
<keyword evidence="8" id="KW-1185">Reference proteome</keyword>
<evidence type="ECO:0000256" key="3">
    <source>
        <dbReference type="ARBA" id="ARBA00023027"/>
    </source>
</evidence>
<evidence type="ECO:0000256" key="4">
    <source>
        <dbReference type="RuleBase" id="RU003719"/>
    </source>
</evidence>
<dbReference type="PANTHER" id="PTHR42789">
    <property type="entry name" value="D-ISOMER SPECIFIC 2-HYDROXYACID DEHYDROGENASE FAMILY PROTEIN (AFU_ORTHOLOGUE AFUA_6G10090)"/>
    <property type="match status" value="1"/>
</dbReference>
<dbReference type="InterPro" id="IPR043322">
    <property type="entry name" value="CtBP"/>
</dbReference>
<proteinExistence type="inferred from homology"/>
<evidence type="ECO:0000313" key="7">
    <source>
        <dbReference type="EMBL" id="NOU96592.1"/>
    </source>
</evidence>
<dbReference type="Gene3D" id="3.40.50.720">
    <property type="entry name" value="NAD(P)-binding Rossmann-like Domain"/>
    <property type="match status" value="2"/>
</dbReference>
<dbReference type="InterPro" id="IPR050857">
    <property type="entry name" value="D-2-hydroxyacid_DH"/>
</dbReference>
<dbReference type="InterPro" id="IPR006140">
    <property type="entry name" value="D-isomer_DH_NAD-bd"/>
</dbReference>
<dbReference type="Pfam" id="PF02826">
    <property type="entry name" value="2-Hacid_dh_C"/>
    <property type="match status" value="1"/>
</dbReference>
<dbReference type="InterPro" id="IPR006139">
    <property type="entry name" value="D-isomer_2_OHA_DH_cat_dom"/>
</dbReference>
<dbReference type="InterPro" id="IPR036291">
    <property type="entry name" value="NAD(P)-bd_dom_sf"/>
</dbReference>
<dbReference type="AlphaFoldDB" id="A0A972K515"/>
<dbReference type="GO" id="GO:0016616">
    <property type="term" value="F:oxidoreductase activity, acting on the CH-OH group of donors, NAD or NADP as acceptor"/>
    <property type="evidence" value="ECO:0007669"/>
    <property type="project" value="InterPro"/>
</dbReference>
<dbReference type="GO" id="GO:0003714">
    <property type="term" value="F:transcription corepressor activity"/>
    <property type="evidence" value="ECO:0007669"/>
    <property type="project" value="InterPro"/>
</dbReference>
<comment type="similarity">
    <text evidence="1 4">Belongs to the D-isomer specific 2-hydroxyacid dehydrogenase family.</text>
</comment>
<comment type="caution">
    <text evidence="7">The sequence shown here is derived from an EMBL/GenBank/DDBJ whole genome shotgun (WGS) entry which is preliminary data.</text>
</comment>
<evidence type="ECO:0000259" key="5">
    <source>
        <dbReference type="Pfam" id="PF00389"/>
    </source>
</evidence>
<accession>A0A972K515</accession>
<dbReference type="EMBL" id="WHOD01000100">
    <property type="protein sequence ID" value="NOU96592.1"/>
    <property type="molecule type" value="Genomic_DNA"/>
</dbReference>
<protein>
    <submittedName>
        <fullName evidence="7">C-terminal binding protein</fullName>
    </submittedName>
</protein>
<evidence type="ECO:0000256" key="2">
    <source>
        <dbReference type="ARBA" id="ARBA00023002"/>
    </source>
</evidence>
<dbReference type="PANTHER" id="PTHR42789:SF1">
    <property type="entry name" value="D-ISOMER SPECIFIC 2-HYDROXYACID DEHYDROGENASE FAMILY PROTEIN (AFU_ORTHOLOGUE AFUA_6G10090)"/>
    <property type="match status" value="1"/>
</dbReference>
<dbReference type="InterPro" id="IPR029753">
    <property type="entry name" value="D-isomer_DH_CS"/>
</dbReference>